<evidence type="ECO:0000259" key="17">
    <source>
        <dbReference type="PROSITE" id="PS50110"/>
    </source>
</evidence>
<evidence type="ECO:0000256" key="10">
    <source>
        <dbReference type="ARBA" id="ARBA00022989"/>
    </source>
</evidence>
<dbReference type="PROSITE" id="PS50109">
    <property type="entry name" value="HIS_KIN"/>
    <property type="match status" value="1"/>
</dbReference>
<evidence type="ECO:0000256" key="13">
    <source>
        <dbReference type="PROSITE-ProRule" id="PRU00169"/>
    </source>
</evidence>
<dbReference type="EC" id="2.7.13.3" evidence="3"/>
<keyword evidence="12 15" id="KW-0472">Membrane</keyword>
<dbReference type="SUPFAM" id="SSF52172">
    <property type="entry name" value="CheY-like"/>
    <property type="match status" value="1"/>
</dbReference>
<dbReference type="SMART" id="SM00388">
    <property type="entry name" value="HisKA"/>
    <property type="match status" value="1"/>
</dbReference>
<dbReference type="SMART" id="SM00448">
    <property type="entry name" value="REC"/>
    <property type="match status" value="1"/>
</dbReference>
<comment type="subcellular location">
    <subcellularLocation>
        <location evidence="2">Membrane</location>
    </subcellularLocation>
</comment>
<evidence type="ECO:0000256" key="5">
    <source>
        <dbReference type="ARBA" id="ARBA00022679"/>
    </source>
</evidence>
<dbReference type="Pfam" id="PF02518">
    <property type="entry name" value="HATPase_c"/>
    <property type="match status" value="1"/>
</dbReference>
<evidence type="ECO:0000256" key="6">
    <source>
        <dbReference type="ARBA" id="ARBA00022692"/>
    </source>
</evidence>
<dbReference type="InterPro" id="IPR003661">
    <property type="entry name" value="HisK_dim/P_dom"/>
</dbReference>
<feature type="domain" description="Response regulatory" evidence="17">
    <location>
        <begin position="472"/>
        <end position="586"/>
    </location>
</feature>
<keyword evidence="14" id="KW-0175">Coiled coil</keyword>
<evidence type="ECO:0000313" key="18">
    <source>
        <dbReference type="EMBL" id="TVO63880.1"/>
    </source>
</evidence>
<dbReference type="InterPro" id="IPR005467">
    <property type="entry name" value="His_kinase_dom"/>
</dbReference>
<keyword evidence="10 15" id="KW-1133">Transmembrane helix</keyword>
<dbReference type="CDD" id="cd00082">
    <property type="entry name" value="HisKA"/>
    <property type="match status" value="1"/>
</dbReference>
<dbReference type="GO" id="GO:0016020">
    <property type="term" value="C:membrane"/>
    <property type="evidence" value="ECO:0007669"/>
    <property type="project" value="UniProtKB-SubCell"/>
</dbReference>
<dbReference type="InterPro" id="IPR036097">
    <property type="entry name" value="HisK_dim/P_sf"/>
</dbReference>
<dbReference type="InterPro" id="IPR001789">
    <property type="entry name" value="Sig_transdc_resp-reg_receiver"/>
</dbReference>
<evidence type="ECO:0000256" key="3">
    <source>
        <dbReference type="ARBA" id="ARBA00012438"/>
    </source>
</evidence>
<dbReference type="InterPro" id="IPR036890">
    <property type="entry name" value="HATPase_C_sf"/>
</dbReference>
<evidence type="ECO:0000259" key="16">
    <source>
        <dbReference type="PROSITE" id="PS50109"/>
    </source>
</evidence>
<evidence type="ECO:0000256" key="9">
    <source>
        <dbReference type="ARBA" id="ARBA00022840"/>
    </source>
</evidence>
<feature type="modified residue" description="4-aspartylphosphate" evidence="13">
    <location>
        <position position="521"/>
    </location>
</feature>
<sequence length="593" mass="65534">MGLTFHKRFSTLIALGVLFFALMAVGVMMLQKQRAIDDVLLEDAVWATFQLDRELKSLRISLLSATPATIADVKLNYDILYSRINVLERGQVADLIQSVEVRESNINALLERIKSLDERISALSAENLGERREPLLATLRQIQTGTRDLILSTNRHFAGERQKSREGQIRMIQTVLVLAALAMLAGLLLVRQLRRQRTSLEASNRELEAARAEAEQASQAKTEFLAVISHEVRTPLNGIFGLTDMIQQELTPQSRAYRYLQTLRASADAVFTVVNDILDYSRIRAGKLALTPRPFCLDDFLETLCRGYRIQAQSAPVAFRCDYPEALGDVRGDPDRLRQVLMNLLNNAFKFTERGHVALTVEAEPATDHVDLRFHVTDTGCGIRPEDQATLFQPFSQVDTSLTRAHEGSGLGLVISRELIEQMGGAIHIDSELNQGSHFAVHLRLPIVVSSTPQASPADPLVPGAEATRTGRILVVEDNPVNQLVAREMLSNLGHSVVVVENGREALDQFAAETFDLMIMDMQMPVMDGLEATRRLRAQGATLPIIAMTANALGEDEQRCLDAGMQAVVKKPVNVGELSATLQRHLPVSPDSG</sequence>
<keyword evidence="7" id="KW-0547">Nucleotide-binding</keyword>
<keyword evidence="11" id="KW-0902">Two-component regulatory system</keyword>
<dbReference type="SUPFAM" id="SSF47384">
    <property type="entry name" value="Homodimeric domain of signal transducing histidine kinase"/>
    <property type="match status" value="1"/>
</dbReference>
<dbReference type="GO" id="GO:0005524">
    <property type="term" value="F:ATP binding"/>
    <property type="evidence" value="ECO:0007669"/>
    <property type="project" value="UniProtKB-KW"/>
</dbReference>
<dbReference type="Proteomes" id="UP000316688">
    <property type="component" value="Unassembled WGS sequence"/>
</dbReference>
<feature type="transmembrane region" description="Helical" evidence="15">
    <location>
        <begin position="171"/>
        <end position="190"/>
    </location>
</feature>
<dbReference type="EMBL" id="VMKP01000004">
    <property type="protein sequence ID" value="TVO63880.1"/>
    <property type="molecule type" value="Genomic_DNA"/>
</dbReference>
<dbReference type="FunFam" id="1.10.287.130:FF:000004">
    <property type="entry name" value="Ethylene receptor 1"/>
    <property type="match status" value="1"/>
</dbReference>
<dbReference type="RefSeq" id="WP_144348394.1">
    <property type="nucleotide sequence ID" value="NZ_VMKP01000004.1"/>
</dbReference>
<dbReference type="Gene3D" id="3.40.50.2300">
    <property type="match status" value="1"/>
</dbReference>
<dbReference type="InterPro" id="IPR003594">
    <property type="entry name" value="HATPase_dom"/>
</dbReference>
<evidence type="ECO:0000256" key="7">
    <source>
        <dbReference type="ARBA" id="ARBA00022741"/>
    </source>
</evidence>
<proteinExistence type="predicted"/>
<dbReference type="SMART" id="SM00387">
    <property type="entry name" value="HATPase_c"/>
    <property type="match status" value="1"/>
</dbReference>
<dbReference type="Gene3D" id="3.30.565.10">
    <property type="entry name" value="Histidine kinase-like ATPase, C-terminal domain"/>
    <property type="match status" value="1"/>
</dbReference>
<gene>
    <name evidence="18" type="ORF">FPL11_09505</name>
</gene>
<evidence type="ECO:0000256" key="4">
    <source>
        <dbReference type="ARBA" id="ARBA00022553"/>
    </source>
</evidence>
<dbReference type="PANTHER" id="PTHR45339">
    <property type="entry name" value="HYBRID SIGNAL TRANSDUCTION HISTIDINE KINASE J"/>
    <property type="match status" value="1"/>
</dbReference>
<dbReference type="PRINTS" id="PR00344">
    <property type="entry name" value="BCTRLSENSOR"/>
</dbReference>
<evidence type="ECO:0000256" key="1">
    <source>
        <dbReference type="ARBA" id="ARBA00000085"/>
    </source>
</evidence>
<dbReference type="Pfam" id="PF00512">
    <property type="entry name" value="HisKA"/>
    <property type="match status" value="1"/>
</dbReference>
<evidence type="ECO:0000256" key="11">
    <source>
        <dbReference type="ARBA" id="ARBA00023012"/>
    </source>
</evidence>
<evidence type="ECO:0000256" key="14">
    <source>
        <dbReference type="SAM" id="Coils"/>
    </source>
</evidence>
<comment type="caution">
    <text evidence="18">The sequence shown here is derived from an EMBL/GenBank/DDBJ whole genome shotgun (WGS) entry which is preliminary data.</text>
</comment>
<dbReference type="Gene3D" id="1.10.287.130">
    <property type="match status" value="1"/>
</dbReference>
<dbReference type="InterPro" id="IPR011006">
    <property type="entry name" value="CheY-like_superfamily"/>
</dbReference>
<protein>
    <recommendedName>
        <fullName evidence="3">histidine kinase</fullName>
        <ecNumber evidence="3">2.7.13.3</ecNumber>
    </recommendedName>
</protein>
<keyword evidence="6 15" id="KW-0812">Transmembrane</keyword>
<dbReference type="GO" id="GO:0000155">
    <property type="term" value="F:phosphorelay sensor kinase activity"/>
    <property type="evidence" value="ECO:0007669"/>
    <property type="project" value="InterPro"/>
</dbReference>
<keyword evidence="8" id="KW-0418">Kinase</keyword>
<dbReference type="CDD" id="cd17546">
    <property type="entry name" value="REC_hyHK_CKI1_RcsC-like"/>
    <property type="match status" value="1"/>
</dbReference>
<dbReference type="SUPFAM" id="SSF55874">
    <property type="entry name" value="ATPase domain of HSP90 chaperone/DNA topoisomerase II/histidine kinase"/>
    <property type="match status" value="1"/>
</dbReference>
<evidence type="ECO:0000256" key="15">
    <source>
        <dbReference type="SAM" id="Phobius"/>
    </source>
</evidence>
<dbReference type="CDD" id="cd16922">
    <property type="entry name" value="HATPase_EvgS-ArcB-TorS-like"/>
    <property type="match status" value="1"/>
</dbReference>
<keyword evidence="19" id="KW-1185">Reference proteome</keyword>
<dbReference type="PANTHER" id="PTHR45339:SF5">
    <property type="entry name" value="HISTIDINE KINASE"/>
    <property type="match status" value="1"/>
</dbReference>
<feature type="transmembrane region" description="Helical" evidence="15">
    <location>
        <begin position="12"/>
        <end position="30"/>
    </location>
</feature>
<keyword evidence="5" id="KW-0808">Transferase</keyword>
<keyword evidence="4 13" id="KW-0597">Phosphoprotein</keyword>
<accession>A0A557RFE9</accession>
<name>A0A557RFE9_9GAMM</name>
<dbReference type="Pfam" id="PF00072">
    <property type="entry name" value="Response_reg"/>
    <property type="match status" value="1"/>
</dbReference>
<feature type="coiled-coil region" evidence="14">
    <location>
        <begin position="190"/>
        <end position="220"/>
    </location>
</feature>
<feature type="coiled-coil region" evidence="14">
    <location>
        <begin position="99"/>
        <end position="126"/>
    </location>
</feature>
<dbReference type="InterPro" id="IPR004358">
    <property type="entry name" value="Sig_transdc_His_kin-like_C"/>
</dbReference>
<organism evidence="18 19">
    <name type="scientific">Spiribacter aquaticus</name>
    <dbReference type="NCBI Taxonomy" id="1935996"/>
    <lineage>
        <taxon>Bacteria</taxon>
        <taxon>Pseudomonadati</taxon>
        <taxon>Pseudomonadota</taxon>
        <taxon>Gammaproteobacteria</taxon>
        <taxon>Chromatiales</taxon>
        <taxon>Ectothiorhodospiraceae</taxon>
        <taxon>Spiribacter</taxon>
    </lineage>
</organism>
<evidence type="ECO:0000256" key="8">
    <source>
        <dbReference type="ARBA" id="ARBA00022777"/>
    </source>
</evidence>
<reference evidence="18 19" key="1">
    <citation type="submission" date="2019-07" db="EMBL/GenBank/DDBJ databases">
        <title>Reclasification of Spiribacter aquaticus.</title>
        <authorList>
            <person name="Leon M.J."/>
            <person name="Sanchez-Porro C."/>
            <person name="Ventosa A."/>
        </authorList>
    </citation>
    <scope>NUCLEOTIDE SEQUENCE [LARGE SCALE GENOMIC DNA]</scope>
    <source>
        <strain evidence="18 19">SP30</strain>
    </source>
</reference>
<keyword evidence="9" id="KW-0067">ATP-binding</keyword>
<evidence type="ECO:0000313" key="19">
    <source>
        <dbReference type="Proteomes" id="UP000316688"/>
    </source>
</evidence>
<dbReference type="AlphaFoldDB" id="A0A557RFE9"/>
<dbReference type="PROSITE" id="PS50110">
    <property type="entry name" value="RESPONSE_REGULATORY"/>
    <property type="match status" value="1"/>
</dbReference>
<evidence type="ECO:0000256" key="12">
    <source>
        <dbReference type="ARBA" id="ARBA00023136"/>
    </source>
</evidence>
<feature type="domain" description="Histidine kinase" evidence="16">
    <location>
        <begin position="227"/>
        <end position="447"/>
    </location>
</feature>
<comment type="catalytic activity">
    <reaction evidence="1">
        <text>ATP + protein L-histidine = ADP + protein N-phospho-L-histidine.</text>
        <dbReference type="EC" id="2.7.13.3"/>
    </reaction>
</comment>
<evidence type="ECO:0000256" key="2">
    <source>
        <dbReference type="ARBA" id="ARBA00004370"/>
    </source>
</evidence>
<dbReference type="FunFam" id="3.30.565.10:FF:000010">
    <property type="entry name" value="Sensor histidine kinase RcsC"/>
    <property type="match status" value="1"/>
</dbReference>